<dbReference type="InterPro" id="IPR003673">
    <property type="entry name" value="CoA-Trfase_fam_III"/>
</dbReference>
<dbReference type="InterPro" id="IPR044855">
    <property type="entry name" value="CoA-Trfase_III_dom3_sf"/>
</dbReference>
<dbReference type="Gene3D" id="3.30.1540.10">
    <property type="entry name" value="formyl-coa transferase, domain 3"/>
    <property type="match status" value="1"/>
</dbReference>
<dbReference type="EMBL" id="RFFH01000018">
    <property type="protein sequence ID" value="RMI28790.1"/>
    <property type="molecule type" value="Genomic_DNA"/>
</dbReference>
<dbReference type="PANTHER" id="PTHR48228">
    <property type="entry name" value="SUCCINYL-COA--D-CITRAMALATE COA-TRANSFERASE"/>
    <property type="match status" value="1"/>
</dbReference>
<keyword evidence="3" id="KW-1185">Reference proteome</keyword>
<proteinExistence type="predicted"/>
<dbReference type="SUPFAM" id="SSF89796">
    <property type="entry name" value="CoA-transferase family III (CaiB/BaiF)"/>
    <property type="match status" value="1"/>
</dbReference>
<dbReference type="RefSeq" id="WP_122191211.1">
    <property type="nucleotide sequence ID" value="NZ_RFFH01000018.1"/>
</dbReference>
<dbReference type="GO" id="GO:0016740">
    <property type="term" value="F:transferase activity"/>
    <property type="evidence" value="ECO:0007669"/>
    <property type="project" value="UniProtKB-KW"/>
</dbReference>
<dbReference type="InterPro" id="IPR050509">
    <property type="entry name" value="CoA-transferase_III"/>
</dbReference>
<dbReference type="InterPro" id="IPR023606">
    <property type="entry name" value="CoA-Trfase_III_dom_1_sf"/>
</dbReference>
<sequence>MTGPLHGVRVLVLAGMGPVPYVSMLLADMGADVVRVVRPVHRSARALEQTDGLTAELDVVNRGVTSVPVDLKHPAGREAVLRLAAAAEVFVEGFRPGVAERLGLGPVEVTSRNPRLVYARLTGYGQTGPRAEDAGHDINYVAQSGVLHALAPAGGAPRPPVNLLGDYAGGGAFGAFGIACALVAARTTGRGQVLDVAMVDGVALLSAKLQGLRAAGLYSDEPGTNFLDSGAPFYDTYRCSDGRYLAVGALEPDFYQEFVSRLGVDTAEWPAQNDRVRWPELRELVAAALARRTRAHWEEVYRGTDACVSPVLTFEEAAADPHNAARGLYQRVGGVLHPAPAPRFGDTPARAPSAPPSDTQQVADVASRWDAEPAEEPATTATVYRIR</sequence>
<dbReference type="PANTHER" id="PTHR48228:SF5">
    <property type="entry name" value="ALPHA-METHYLACYL-COA RACEMASE"/>
    <property type="match status" value="1"/>
</dbReference>
<feature type="compositionally biased region" description="Low complexity" evidence="1">
    <location>
        <begin position="376"/>
        <end position="387"/>
    </location>
</feature>
<name>A0A3M2KWF9_9NOCA</name>
<dbReference type="AlphaFoldDB" id="A0A3M2KWF9"/>
<feature type="region of interest" description="Disordered" evidence="1">
    <location>
        <begin position="339"/>
        <end position="387"/>
    </location>
</feature>
<organism evidence="2 3">
    <name type="scientific">Nocardia stercoris</name>
    <dbReference type="NCBI Taxonomy" id="2483361"/>
    <lineage>
        <taxon>Bacteria</taxon>
        <taxon>Bacillati</taxon>
        <taxon>Actinomycetota</taxon>
        <taxon>Actinomycetes</taxon>
        <taxon>Mycobacteriales</taxon>
        <taxon>Nocardiaceae</taxon>
        <taxon>Nocardia</taxon>
    </lineage>
</organism>
<gene>
    <name evidence="2" type="ORF">EBN03_28320</name>
</gene>
<dbReference type="OrthoDB" id="9797653at2"/>
<keyword evidence="2" id="KW-0808">Transferase</keyword>
<reference evidence="2 3" key="1">
    <citation type="submission" date="2018-10" db="EMBL/GenBank/DDBJ databases">
        <title>Isolation from cow dung.</title>
        <authorList>
            <person name="Ling L."/>
        </authorList>
    </citation>
    <scope>NUCLEOTIDE SEQUENCE [LARGE SCALE GENOMIC DNA]</scope>
    <source>
        <strain evidence="2 3">NEAU-LL90</strain>
    </source>
</reference>
<dbReference type="Pfam" id="PF02515">
    <property type="entry name" value="CoA_transf_3"/>
    <property type="match status" value="1"/>
</dbReference>
<dbReference type="Gene3D" id="3.40.50.10540">
    <property type="entry name" value="Crotonobetainyl-coa:carnitine coa-transferase, domain 1"/>
    <property type="match status" value="1"/>
</dbReference>
<protein>
    <submittedName>
        <fullName evidence="2">CoA transferase</fullName>
    </submittedName>
</protein>
<evidence type="ECO:0000313" key="2">
    <source>
        <dbReference type="EMBL" id="RMI28790.1"/>
    </source>
</evidence>
<dbReference type="Proteomes" id="UP000279275">
    <property type="component" value="Unassembled WGS sequence"/>
</dbReference>
<accession>A0A3M2KWF9</accession>
<evidence type="ECO:0000256" key="1">
    <source>
        <dbReference type="SAM" id="MobiDB-lite"/>
    </source>
</evidence>
<evidence type="ECO:0000313" key="3">
    <source>
        <dbReference type="Proteomes" id="UP000279275"/>
    </source>
</evidence>
<comment type="caution">
    <text evidence="2">The sequence shown here is derived from an EMBL/GenBank/DDBJ whole genome shotgun (WGS) entry which is preliminary data.</text>
</comment>